<dbReference type="InterPro" id="IPR028973">
    <property type="entry name" value="PhnB-like"/>
</dbReference>
<dbReference type="PANTHER" id="PTHR33990:SF2">
    <property type="entry name" value="PHNB-LIKE DOMAIN-CONTAINING PROTEIN"/>
    <property type="match status" value="1"/>
</dbReference>
<reference evidence="2 3" key="1">
    <citation type="submission" date="2024-03" db="EMBL/GenBank/DDBJ databases">
        <title>Sequence of Lycoming College Course Isolates.</title>
        <authorList>
            <person name="Plotts O."/>
            <person name="Newman J."/>
        </authorList>
    </citation>
    <scope>NUCLEOTIDE SEQUENCE [LARGE SCALE GENOMIC DNA]</scope>
    <source>
        <strain evidence="2 3">CJB-3</strain>
    </source>
</reference>
<evidence type="ECO:0000313" key="2">
    <source>
        <dbReference type="EMBL" id="MEJ2901484.1"/>
    </source>
</evidence>
<dbReference type="RefSeq" id="WP_172660549.1">
    <property type="nucleotide sequence ID" value="NZ_JABMKW010000016.1"/>
</dbReference>
<comment type="caution">
    <text evidence="2">The sequence shown here is derived from an EMBL/GenBank/DDBJ whole genome shotgun (WGS) entry which is preliminary data.</text>
</comment>
<dbReference type="Proteomes" id="UP001378956">
    <property type="component" value="Unassembled WGS sequence"/>
</dbReference>
<sequence>MKKIRPCLWLDHNVKEAIDFYTSVFKNSKVLNASYYPKDAPGFGGEILAVDMEIEDQQFILLNGGPQFKFNESVSFSIEANTQEEIDYYWKSLVAGGGETSQCGWLKDKFGLSWQVSPAILGELLQDKDVEKAQRVMQVMMKMTKIIIKDLEDAAKG</sequence>
<dbReference type="EMBL" id="JBBEUB010000001">
    <property type="protein sequence ID" value="MEJ2901484.1"/>
    <property type="molecule type" value="Genomic_DNA"/>
</dbReference>
<dbReference type="PIRSF" id="PIRSF021700">
    <property type="entry name" value="3_dmu_93_MTrfase"/>
    <property type="match status" value="1"/>
</dbReference>
<dbReference type="InterPro" id="IPR009725">
    <property type="entry name" value="3_dmu_93_MTrfase"/>
</dbReference>
<name>A0ABU8NGV4_9SPHI</name>
<proteinExistence type="predicted"/>
<protein>
    <submittedName>
        <fullName evidence="2">VOC family protein</fullName>
    </submittedName>
</protein>
<dbReference type="SUPFAM" id="SSF54593">
    <property type="entry name" value="Glyoxalase/Bleomycin resistance protein/Dihydroxybiphenyl dioxygenase"/>
    <property type="match status" value="1"/>
</dbReference>
<feature type="domain" description="PhnB-like" evidence="1">
    <location>
        <begin position="3"/>
        <end position="116"/>
    </location>
</feature>
<dbReference type="InterPro" id="IPR029068">
    <property type="entry name" value="Glyas_Bleomycin-R_OHBP_Dase"/>
</dbReference>
<evidence type="ECO:0000259" key="1">
    <source>
        <dbReference type="Pfam" id="PF06983"/>
    </source>
</evidence>
<organism evidence="2 3">
    <name type="scientific">Pedobacter panaciterrae</name>
    <dbReference type="NCBI Taxonomy" id="363849"/>
    <lineage>
        <taxon>Bacteria</taxon>
        <taxon>Pseudomonadati</taxon>
        <taxon>Bacteroidota</taxon>
        <taxon>Sphingobacteriia</taxon>
        <taxon>Sphingobacteriales</taxon>
        <taxon>Sphingobacteriaceae</taxon>
        <taxon>Pedobacter</taxon>
    </lineage>
</organism>
<evidence type="ECO:0000313" key="3">
    <source>
        <dbReference type="Proteomes" id="UP001378956"/>
    </source>
</evidence>
<dbReference type="Gene3D" id="3.10.180.10">
    <property type="entry name" value="2,3-Dihydroxybiphenyl 1,2-Dioxygenase, domain 1"/>
    <property type="match status" value="1"/>
</dbReference>
<dbReference type="PANTHER" id="PTHR33990">
    <property type="entry name" value="PROTEIN YJDN-RELATED"/>
    <property type="match status" value="1"/>
</dbReference>
<dbReference type="CDD" id="cd06588">
    <property type="entry name" value="PhnB_like"/>
    <property type="match status" value="1"/>
</dbReference>
<dbReference type="Pfam" id="PF06983">
    <property type="entry name" value="3-dmu-9_3-mt"/>
    <property type="match status" value="1"/>
</dbReference>
<keyword evidence="3" id="KW-1185">Reference proteome</keyword>
<accession>A0ABU8NGV4</accession>
<gene>
    <name evidence="2" type="ORF">WAE58_03570</name>
</gene>